<dbReference type="PROSITE" id="PS00599">
    <property type="entry name" value="AA_TRANSFER_CLASS_2"/>
    <property type="match status" value="1"/>
</dbReference>
<dbReference type="EC" id="2.6.1.9" evidence="7"/>
<dbReference type="Gene3D" id="3.40.640.10">
    <property type="entry name" value="Type I PLP-dependent aspartate aminotransferase-like (Major domain)"/>
    <property type="match status" value="1"/>
</dbReference>
<dbReference type="Gene3D" id="3.90.1150.10">
    <property type="entry name" value="Aspartate Aminotransferase, domain 1"/>
    <property type="match status" value="1"/>
</dbReference>
<comment type="cofactor">
    <cofactor evidence="1 5">
        <name>pyridoxal 5'-phosphate</name>
        <dbReference type="ChEBI" id="CHEBI:597326"/>
    </cofactor>
</comment>
<protein>
    <submittedName>
        <fullName evidence="7">Histidinol-phosphate aminotransferase</fullName>
        <ecNumber evidence="7">2.6.1.9</ecNumber>
    </submittedName>
</protein>
<evidence type="ECO:0000256" key="5">
    <source>
        <dbReference type="RuleBase" id="RU003693"/>
    </source>
</evidence>
<dbReference type="EMBL" id="JAVDWE010000002">
    <property type="protein sequence ID" value="MDR7093171.1"/>
    <property type="molecule type" value="Genomic_DNA"/>
</dbReference>
<dbReference type="SUPFAM" id="SSF53383">
    <property type="entry name" value="PLP-dependent transferases"/>
    <property type="match status" value="1"/>
</dbReference>
<comment type="caution">
    <text evidence="7">The sequence shown here is derived from an EMBL/GenBank/DDBJ whole genome shotgun (WGS) entry which is preliminary data.</text>
</comment>
<organism evidence="7 8">
    <name type="scientific">Hydrogenophaga laconesensis</name>
    <dbReference type="NCBI Taxonomy" id="1805971"/>
    <lineage>
        <taxon>Bacteria</taxon>
        <taxon>Pseudomonadati</taxon>
        <taxon>Pseudomonadota</taxon>
        <taxon>Betaproteobacteria</taxon>
        <taxon>Burkholderiales</taxon>
        <taxon>Comamonadaceae</taxon>
        <taxon>Hydrogenophaga</taxon>
    </lineage>
</organism>
<dbReference type="InterPro" id="IPR015424">
    <property type="entry name" value="PyrdxlP-dep_Trfase"/>
</dbReference>
<dbReference type="CDD" id="cd00609">
    <property type="entry name" value="AAT_like"/>
    <property type="match status" value="1"/>
</dbReference>
<dbReference type="InterPro" id="IPR001917">
    <property type="entry name" value="Aminotrans_II_pyridoxalP_BS"/>
</dbReference>
<keyword evidence="8" id="KW-1185">Reference proteome</keyword>
<feature type="domain" description="Aminotransferase class I/classII large" evidence="6">
    <location>
        <begin position="26"/>
        <end position="352"/>
    </location>
</feature>
<evidence type="ECO:0000256" key="3">
    <source>
        <dbReference type="ARBA" id="ARBA00022679"/>
    </source>
</evidence>
<proteinExistence type="inferred from homology"/>
<evidence type="ECO:0000259" key="6">
    <source>
        <dbReference type="Pfam" id="PF00155"/>
    </source>
</evidence>
<dbReference type="GO" id="GO:0004400">
    <property type="term" value="F:histidinol-phosphate transaminase activity"/>
    <property type="evidence" value="ECO:0007669"/>
    <property type="project" value="UniProtKB-EC"/>
</dbReference>
<evidence type="ECO:0000313" key="7">
    <source>
        <dbReference type="EMBL" id="MDR7093171.1"/>
    </source>
</evidence>
<dbReference type="InterPro" id="IPR015422">
    <property type="entry name" value="PyrdxlP-dep_Trfase_small"/>
</dbReference>
<dbReference type="Proteomes" id="UP001265550">
    <property type="component" value="Unassembled WGS sequence"/>
</dbReference>
<dbReference type="InterPro" id="IPR004839">
    <property type="entry name" value="Aminotransferase_I/II_large"/>
</dbReference>
<evidence type="ECO:0000256" key="2">
    <source>
        <dbReference type="ARBA" id="ARBA00022576"/>
    </source>
</evidence>
<dbReference type="PANTHER" id="PTHR42885">
    <property type="entry name" value="HISTIDINOL-PHOSPHATE AMINOTRANSFERASE-RELATED"/>
    <property type="match status" value="1"/>
</dbReference>
<accession>A0ABU1V6T5</accession>
<evidence type="ECO:0000256" key="1">
    <source>
        <dbReference type="ARBA" id="ARBA00001933"/>
    </source>
</evidence>
<keyword evidence="2 7" id="KW-0032">Aminotransferase</keyword>
<reference evidence="7 8" key="1">
    <citation type="submission" date="2023-07" db="EMBL/GenBank/DDBJ databases">
        <title>Sorghum-associated microbial communities from plants grown in Nebraska, USA.</title>
        <authorList>
            <person name="Schachtman D."/>
        </authorList>
    </citation>
    <scope>NUCLEOTIDE SEQUENCE [LARGE SCALE GENOMIC DNA]</scope>
    <source>
        <strain evidence="7 8">BE240</strain>
    </source>
</reference>
<dbReference type="RefSeq" id="WP_204732943.1">
    <property type="nucleotide sequence ID" value="NZ_JAVDWE010000002.1"/>
</dbReference>
<comment type="similarity">
    <text evidence="5">Belongs to the class-II pyridoxal-phosphate-dependent aminotransferase family.</text>
</comment>
<evidence type="ECO:0000313" key="8">
    <source>
        <dbReference type="Proteomes" id="UP001265550"/>
    </source>
</evidence>
<name>A0ABU1V6T5_9BURK</name>
<gene>
    <name evidence="7" type="ORF">J2X09_000903</name>
</gene>
<dbReference type="PANTHER" id="PTHR42885:SF2">
    <property type="entry name" value="HISTIDINOL-PHOSPHATE AMINOTRANSFERASE"/>
    <property type="match status" value="1"/>
</dbReference>
<dbReference type="Pfam" id="PF00155">
    <property type="entry name" value="Aminotran_1_2"/>
    <property type="match status" value="1"/>
</dbReference>
<keyword evidence="4 5" id="KW-0663">Pyridoxal phosphate</keyword>
<keyword evidence="3 7" id="KW-0808">Transferase</keyword>
<sequence>MNPSVPVRAAVLASADYPFSPITAPIKLDQNESFADFPEELKALALERLRLLPWHRYTDLHAEAVCEAVARHEGWSADGTVVTTGSNVLIALLIQLSALGGGRVVTVKPNFALYGLDAELLGARLTEVPLREDLSIDTAAVIAVLQGSEGPAPHGVIYLPRPHAPTGSLCPLDELERLALASQGWLLVIDEAYHHFIEGPDARELARRHPHVVLLRTLSKAWGLAGLRMGYALASDAVARQLRKLVPPFGVSVLQTVCAQVALEHPGYVKERVAQTLRERDRLFAALQRHPGWRPIPSHANFLLVRTPDAAQAHAQLLAGGVLVRRQDRLHGLQGCFRVTVGTVEENNAFLRAAGLAG</sequence>
<evidence type="ECO:0000256" key="4">
    <source>
        <dbReference type="ARBA" id="ARBA00022898"/>
    </source>
</evidence>
<dbReference type="InterPro" id="IPR015421">
    <property type="entry name" value="PyrdxlP-dep_Trfase_major"/>
</dbReference>